<comment type="similarity">
    <text evidence="3">Belongs to the MT-A70-like family.</text>
</comment>
<reference evidence="5 6" key="1">
    <citation type="submission" date="2019-09" db="EMBL/GenBank/DDBJ databases">
        <title>A chromosome-level genome assembly of the Chinese tupelo Nyssa sinensis.</title>
        <authorList>
            <person name="Yang X."/>
            <person name="Kang M."/>
            <person name="Yang Y."/>
            <person name="Xiong H."/>
            <person name="Wang M."/>
            <person name="Zhang Z."/>
            <person name="Wang Z."/>
            <person name="Wu H."/>
            <person name="Ma T."/>
            <person name="Liu J."/>
            <person name="Xi Z."/>
        </authorList>
    </citation>
    <scope>NUCLEOTIDE SEQUENCE [LARGE SCALE GENOMIC DNA]</scope>
    <source>
        <strain evidence="5">J267</strain>
        <tissue evidence="5">Leaf</tissue>
    </source>
</reference>
<feature type="compositionally biased region" description="Basic and acidic residues" evidence="4">
    <location>
        <begin position="100"/>
        <end position="114"/>
    </location>
</feature>
<dbReference type="EMBL" id="CM018051">
    <property type="protein sequence ID" value="KAA8516879.1"/>
    <property type="molecule type" value="Genomic_DNA"/>
</dbReference>
<feature type="compositionally biased region" description="Basic and acidic residues" evidence="4">
    <location>
        <begin position="256"/>
        <end position="277"/>
    </location>
</feature>
<evidence type="ECO:0000256" key="2">
    <source>
        <dbReference type="ARBA" id="ARBA00023242"/>
    </source>
</evidence>
<feature type="region of interest" description="Disordered" evidence="4">
    <location>
        <begin position="131"/>
        <end position="309"/>
    </location>
</feature>
<feature type="compositionally biased region" description="Basic and acidic residues" evidence="4">
    <location>
        <begin position="214"/>
        <end position="249"/>
    </location>
</feature>
<dbReference type="PROSITE" id="PS51592">
    <property type="entry name" value="SAM_MTA70L_2"/>
    <property type="match status" value="1"/>
</dbReference>
<name>A0A5J4ZFU2_9ASTE</name>
<dbReference type="Pfam" id="PF05063">
    <property type="entry name" value="MT-A70"/>
    <property type="match status" value="1"/>
</dbReference>
<feature type="compositionally biased region" description="Basic residues" evidence="4">
    <location>
        <begin position="278"/>
        <end position="289"/>
    </location>
</feature>
<dbReference type="Proteomes" id="UP000325577">
    <property type="component" value="Linkage Group LG8"/>
</dbReference>
<dbReference type="PANTHER" id="PTHR13107">
    <property type="entry name" value="N6-ADENOSINE-METHYLTRANSFERASE NON-CATALYTIC SUBUNIT"/>
    <property type="match status" value="1"/>
</dbReference>
<keyword evidence="2" id="KW-0539">Nucleus</keyword>
<protein>
    <recommendedName>
        <fullName evidence="7">Methyltransferase-like protein 1</fullName>
    </recommendedName>
</protein>
<sequence>MRDRARDEDREGDDKREHKSSKSRRLGNGEEADGLDSSNGRRRSTGDRNESRKRSSGSSRAGSDEDDHDARNESHSKQMKKKQEENTLEKLSNWYQDGEPENKHDGGNESGKLEKVTTWKSLIPEVKNLLILSTRARSASAKIEPGESKSRGLDSCSDKDMKSHGREDRRVDAEKSKSKGKSEVPEEDSKESSLTHEDRLENSDIDYEISSTYKQRELEKDGYRDRSKGRGDNWSDRNGDWGDSKDNSKRGQPSGNDRETKDGDIGYNHSREWELQRYGRKRIDHKRPQGRSGGRKDGSRTEAMKTSSNYGISNGNYDVIEIQTRSFDCEREESGSFFSRRNEVVQQSDMKLAPNDEEWAYPREDKTRRIDICMGLGHQAGKTTGQRGVVSNRTAGGQTAKVLAVVHSLHMETRSQVALVELRKQSEGVELGEEGVGLLGDSQQVGIPMPMMGSSFGPLGMPPPGQMRPLTPSMLPAPGPPISPGVLIPPFAPPVVWPGARGVEMNMLAIPPGLSPVPPGPSRPRFSPNVGTPPNPALYFNQSGPGRVPPNISGPGFNAIVPVGREQPQDKAPGGWVPPRTNGPAGKAPPRGEQNDYSQNFVDTGMQPQNFIRELELTNVVEDYPNLRELIQKKDEIVTKSIFPPMYYKCEHVLSLEFFGTKFDVILVDSPWEEYAHRAPGVTNHMEYWTFEEIMNLKIEINKTNAPPGLRHDSHTLFQRSKEHFLMGIKGTVCRNTDGHIIHANIDTDVIIADEPPYGSTAKPEDMYRIIEHFCLGRRRLELFGEDHNIWSGWLTVGK</sequence>
<feature type="compositionally biased region" description="Basic and acidic residues" evidence="4">
    <location>
        <begin position="44"/>
        <end position="53"/>
    </location>
</feature>
<evidence type="ECO:0000313" key="6">
    <source>
        <dbReference type="Proteomes" id="UP000325577"/>
    </source>
</evidence>
<gene>
    <name evidence="5" type="ORF">F0562_017303</name>
</gene>
<feature type="compositionally biased region" description="Basic and acidic residues" evidence="4">
    <location>
        <begin position="1"/>
        <end position="17"/>
    </location>
</feature>
<feature type="region of interest" description="Disordered" evidence="4">
    <location>
        <begin position="1"/>
        <end position="114"/>
    </location>
</feature>
<keyword evidence="6" id="KW-1185">Reference proteome</keyword>
<comment type="subcellular location">
    <subcellularLocation>
        <location evidence="1">Nucleus</location>
    </subcellularLocation>
</comment>
<evidence type="ECO:0000256" key="3">
    <source>
        <dbReference type="PROSITE-ProRule" id="PRU00489"/>
    </source>
</evidence>
<feature type="compositionally biased region" description="Basic and acidic residues" evidence="4">
    <location>
        <begin position="294"/>
        <end position="303"/>
    </location>
</feature>
<feature type="compositionally biased region" description="Basic and acidic residues" evidence="4">
    <location>
        <begin position="144"/>
        <end position="184"/>
    </location>
</feature>
<dbReference type="GO" id="GO:0005634">
    <property type="term" value="C:nucleus"/>
    <property type="evidence" value="ECO:0007669"/>
    <property type="project" value="UniProtKB-SubCell"/>
</dbReference>
<organism evidence="5 6">
    <name type="scientific">Nyssa sinensis</name>
    <dbReference type="NCBI Taxonomy" id="561372"/>
    <lineage>
        <taxon>Eukaryota</taxon>
        <taxon>Viridiplantae</taxon>
        <taxon>Streptophyta</taxon>
        <taxon>Embryophyta</taxon>
        <taxon>Tracheophyta</taxon>
        <taxon>Spermatophyta</taxon>
        <taxon>Magnoliopsida</taxon>
        <taxon>eudicotyledons</taxon>
        <taxon>Gunneridae</taxon>
        <taxon>Pentapetalae</taxon>
        <taxon>asterids</taxon>
        <taxon>Cornales</taxon>
        <taxon>Nyssaceae</taxon>
        <taxon>Nyssa</taxon>
    </lineage>
</organism>
<dbReference type="AlphaFoldDB" id="A0A5J4ZFU2"/>
<dbReference type="InterPro" id="IPR007757">
    <property type="entry name" value="MT-A70-like"/>
</dbReference>
<dbReference type="OrthoDB" id="14833at2759"/>
<evidence type="ECO:0000256" key="4">
    <source>
        <dbReference type="SAM" id="MobiDB-lite"/>
    </source>
</evidence>
<accession>A0A5J4ZFU2</accession>
<proteinExistence type="inferred from homology"/>
<dbReference type="InterPro" id="IPR045123">
    <property type="entry name" value="METTL14-like"/>
</dbReference>
<dbReference type="GO" id="GO:0036396">
    <property type="term" value="C:RNA N6-methyladenosine methyltransferase complex"/>
    <property type="evidence" value="ECO:0007669"/>
    <property type="project" value="TreeGrafter"/>
</dbReference>
<evidence type="ECO:0008006" key="7">
    <source>
        <dbReference type="Google" id="ProtNLM"/>
    </source>
</evidence>
<feature type="compositionally biased region" description="Basic and acidic residues" evidence="4">
    <location>
        <begin position="190"/>
        <end position="202"/>
    </location>
</feature>
<feature type="region of interest" description="Disordered" evidence="4">
    <location>
        <begin position="564"/>
        <end position="594"/>
    </location>
</feature>
<dbReference type="GO" id="GO:0003729">
    <property type="term" value="F:mRNA binding"/>
    <property type="evidence" value="ECO:0007669"/>
    <property type="project" value="TreeGrafter"/>
</dbReference>
<evidence type="ECO:0000313" key="5">
    <source>
        <dbReference type="EMBL" id="KAA8516879.1"/>
    </source>
</evidence>
<feature type="compositionally biased region" description="Basic and acidic residues" evidence="4">
    <location>
        <begin position="68"/>
        <end position="88"/>
    </location>
</feature>
<evidence type="ECO:0000256" key="1">
    <source>
        <dbReference type="ARBA" id="ARBA00004123"/>
    </source>
</evidence>
<dbReference type="PROSITE" id="PS51143">
    <property type="entry name" value="MT_A70"/>
    <property type="match status" value="1"/>
</dbReference>
<dbReference type="PANTHER" id="PTHR13107:SF0">
    <property type="entry name" value="N6-ADENOSINE-METHYLTRANSFERASE NON-CATALYTIC SUBUNIT"/>
    <property type="match status" value="1"/>
</dbReference>